<feature type="domain" description="AIG1-type G" evidence="2">
    <location>
        <begin position="7"/>
        <end position="139"/>
    </location>
</feature>
<dbReference type="InterPro" id="IPR027417">
    <property type="entry name" value="P-loop_NTPase"/>
</dbReference>
<dbReference type="SUPFAM" id="SSF52540">
    <property type="entry name" value="P-loop containing nucleoside triphosphate hydrolases"/>
    <property type="match status" value="1"/>
</dbReference>
<evidence type="ECO:0000313" key="4">
    <source>
        <dbReference type="Proteomes" id="UP001498398"/>
    </source>
</evidence>
<gene>
    <name evidence="3" type="ORF">VKT23_012536</name>
</gene>
<evidence type="ECO:0000259" key="2">
    <source>
        <dbReference type="Pfam" id="PF04548"/>
    </source>
</evidence>
<keyword evidence="4" id="KW-1185">Reference proteome</keyword>
<dbReference type="Pfam" id="PF04548">
    <property type="entry name" value="AIG1"/>
    <property type="match status" value="1"/>
</dbReference>
<evidence type="ECO:0000256" key="1">
    <source>
        <dbReference type="ARBA" id="ARBA00022741"/>
    </source>
</evidence>
<accession>A0ABR1J6L9</accession>
<keyword evidence="1" id="KW-0547">Nucleotide-binding</keyword>
<dbReference type="InterPro" id="IPR006703">
    <property type="entry name" value="G_AIG1"/>
</dbReference>
<dbReference type="Gene3D" id="3.40.50.300">
    <property type="entry name" value="P-loop containing nucleotide triphosphate hydrolases"/>
    <property type="match status" value="1"/>
</dbReference>
<comment type="caution">
    <text evidence="3">The sequence shown here is derived from an EMBL/GenBank/DDBJ whole genome shotgun (WGS) entry which is preliminary data.</text>
</comment>
<proteinExistence type="predicted"/>
<reference evidence="3 4" key="1">
    <citation type="submission" date="2024-01" db="EMBL/GenBank/DDBJ databases">
        <title>A draft genome for the cacao thread blight pathogen Marasmiellus scandens.</title>
        <authorList>
            <person name="Baruah I.K."/>
            <person name="Leung J."/>
            <person name="Bukari Y."/>
            <person name="Amoako-Attah I."/>
            <person name="Meinhardt L.W."/>
            <person name="Bailey B.A."/>
            <person name="Cohen S.P."/>
        </authorList>
    </citation>
    <scope>NUCLEOTIDE SEQUENCE [LARGE SCALE GENOMIC DNA]</scope>
    <source>
        <strain evidence="3 4">GH-19</strain>
    </source>
</reference>
<evidence type="ECO:0000313" key="3">
    <source>
        <dbReference type="EMBL" id="KAK7451204.1"/>
    </source>
</evidence>
<protein>
    <recommendedName>
        <fullName evidence="2">AIG1-type G domain-containing protein</fullName>
    </recommendedName>
</protein>
<dbReference type="EMBL" id="JBANRG010000031">
    <property type="protein sequence ID" value="KAK7451204.1"/>
    <property type="molecule type" value="Genomic_DNA"/>
</dbReference>
<name>A0ABR1J6L9_9AGAR</name>
<dbReference type="Proteomes" id="UP001498398">
    <property type="component" value="Unassembled WGS sequence"/>
</dbReference>
<sequence length="272" mass="30003">MSILTHNVIVFGETGAGKSSIINMLDGDQDAEVGSGASGVTFSNKCYQKSIQGMSFQVFDTVGLNEGPAGRVPASDAVAALYQLISKLDSGVNLLVYVMRAPRITSTAQKNYEMFFEVFCQKQVPIVIVVTGLENEEDMDGWWTENKAHFDRYKMFFQGNACITAIKGKYVNKIRACMFEAEYEESKEKVEKLIIDNCGEPWKKSKSSWLITAATGVFDLFGVILGWKPTQVTGSLLHALTNYCGMTAKEARKIVRDILVERGIKAIGALFS</sequence>
<organism evidence="3 4">
    <name type="scientific">Marasmiellus scandens</name>
    <dbReference type="NCBI Taxonomy" id="2682957"/>
    <lineage>
        <taxon>Eukaryota</taxon>
        <taxon>Fungi</taxon>
        <taxon>Dikarya</taxon>
        <taxon>Basidiomycota</taxon>
        <taxon>Agaricomycotina</taxon>
        <taxon>Agaricomycetes</taxon>
        <taxon>Agaricomycetidae</taxon>
        <taxon>Agaricales</taxon>
        <taxon>Marasmiineae</taxon>
        <taxon>Omphalotaceae</taxon>
        <taxon>Marasmiellus</taxon>
    </lineage>
</organism>